<reference evidence="3" key="1">
    <citation type="journal article" date="2019" name="Int. J. Syst. Evol. Microbiol.">
        <title>The Global Catalogue of Microorganisms (GCM) 10K type strain sequencing project: providing services to taxonomists for standard genome sequencing and annotation.</title>
        <authorList>
            <consortium name="The Broad Institute Genomics Platform"/>
            <consortium name="The Broad Institute Genome Sequencing Center for Infectious Disease"/>
            <person name="Wu L."/>
            <person name="Ma J."/>
        </authorList>
    </citation>
    <scope>NUCLEOTIDE SEQUENCE [LARGE SCALE GENOMIC DNA]</scope>
    <source>
        <strain evidence="3">JCM 15421</strain>
    </source>
</reference>
<protein>
    <submittedName>
        <fullName evidence="2">YXWGXW repeat-containing protein</fullName>
    </submittedName>
</protein>
<feature type="compositionally biased region" description="Polar residues" evidence="1">
    <location>
        <begin position="285"/>
        <end position="295"/>
    </location>
</feature>
<dbReference type="InterPro" id="IPR024447">
    <property type="entry name" value="YXWGXW_rpt"/>
</dbReference>
<gene>
    <name evidence="2" type="ORF">GCM10009105_30140</name>
</gene>
<keyword evidence="3" id="KW-1185">Reference proteome</keyword>
<accession>A0ABP3TY79</accession>
<sequence>MLVLSLLATPLVSSAGVFLSINIAPPPLPVYAQPVIPGPGYIWTPGYWSYGDLGYFWVPGTWVLAPYAGALWTPGYWGWGGGFYVFHAGYWGPHIGFYGGINYGFGYTGIGYAGGYWRGGVFNYNRTVNNISNTTNITNVYNRTVVNNSVTNNQVSYNGGTGGVMARPSPQELIASRDRHVQPTAAQQQHLQGASNNRAMLASVNRGSPAVAATPTPGAFNASGVMRANAASPAAQAATTRAMQAKVVTAPATAHAAANASRPLASTGYYRSNAASAPGTAAGHQASSSVRSATAANVPRRAQVQAPHASGQVQRDRTPAMQQHMSAPAQRNVAPMSQPHRNAPARSQPQAGGHGGNEAHRQ</sequence>
<proteinExistence type="predicted"/>
<dbReference type="EMBL" id="BAAAEU010000024">
    <property type="protein sequence ID" value="GAA0720583.1"/>
    <property type="molecule type" value="Genomic_DNA"/>
</dbReference>
<dbReference type="Pfam" id="PF12779">
    <property type="entry name" value="WXXGXW"/>
    <property type="match status" value="2"/>
</dbReference>
<evidence type="ECO:0000313" key="2">
    <source>
        <dbReference type="EMBL" id="GAA0720583.1"/>
    </source>
</evidence>
<evidence type="ECO:0000313" key="3">
    <source>
        <dbReference type="Proteomes" id="UP001501523"/>
    </source>
</evidence>
<comment type="caution">
    <text evidence="2">The sequence shown here is derived from an EMBL/GenBank/DDBJ whole genome shotgun (WGS) entry which is preliminary data.</text>
</comment>
<dbReference type="Proteomes" id="UP001501523">
    <property type="component" value="Unassembled WGS sequence"/>
</dbReference>
<name>A0ABP3TY79_9GAMM</name>
<organism evidence="2 3">
    <name type="scientific">Dokdonella soli</name>
    <dbReference type="NCBI Taxonomy" id="529810"/>
    <lineage>
        <taxon>Bacteria</taxon>
        <taxon>Pseudomonadati</taxon>
        <taxon>Pseudomonadota</taxon>
        <taxon>Gammaproteobacteria</taxon>
        <taxon>Lysobacterales</taxon>
        <taxon>Rhodanobacteraceae</taxon>
        <taxon>Dokdonella</taxon>
    </lineage>
</organism>
<evidence type="ECO:0000256" key="1">
    <source>
        <dbReference type="SAM" id="MobiDB-lite"/>
    </source>
</evidence>
<feature type="region of interest" description="Disordered" evidence="1">
    <location>
        <begin position="275"/>
        <end position="362"/>
    </location>
</feature>